<feature type="transmembrane region" description="Helical" evidence="1">
    <location>
        <begin position="57"/>
        <end position="83"/>
    </location>
</feature>
<dbReference type="RefSeq" id="WP_090042429.1">
    <property type="nucleotide sequence ID" value="NZ_FOKI01000028.1"/>
</dbReference>
<dbReference type="STRING" id="84698.SAMN04488528_102843"/>
<keyword evidence="3" id="KW-1185">Reference proteome</keyword>
<proteinExistence type="predicted"/>
<keyword evidence="1" id="KW-0472">Membrane</keyword>
<name>A0A1I1A599_9CLOT</name>
<evidence type="ECO:0008006" key="4">
    <source>
        <dbReference type="Google" id="ProtNLM"/>
    </source>
</evidence>
<dbReference type="AlphaFoldDB" id="A0A1I1A599"/>
<evidence type="ECO:0000256" key="1">
    <source>
        <dbReference type="SAM" id="Phobius"/>
    </source>
</evidence>
<gene>
    <name evidence="2" type="ORF">SAMN04488528_102843</name>
</gene>
<dbReference type="OrthoDB" id="1955744at2"/>
<dbReference type="InterPro" id="IPR025470">
    <property type="entry name" value="DUF4321"/>
</dbReference>
<keyword evidence="1" id="KW-0812">Transmembrane</keyword>
<sequence length="86" mass="9438">MRDLKGKAGLSLVLIILFAILGNLLGELLGNNIQTLTFLKEFYSIGFTEPLTLDLGIVSTTLGITFKLNIMSMLGIIFAIFVVKKF</sequence>
<dbReference type="Pfam" id="PF14209">
    <property type="entry name" value="DUF4321"/>
    <property type="match status" value="1"/>
</dbReference>
<protein>
    <recommendedName>
        <fullName evidence="4">DUF4321 domain-containing protein</fullName>
    </recommendedName>
</protein>
<keyword evidence="1" id="KW-1133">Transmembrane helix</keyword>
<accession>A0A1I1A599</accession>
<organism evidence="2 3">
    <name type="scientific">Clostridium frigidicarnis</name>
    <dbReference type="NCBI Taxonomy" id="84698"/>
    <lineage>
        <taxon>Bacteria</taxon>
        <taxon>Bacillati</taxon>
        <taxon>Bacillota</taxon>
        <taxon>Clostridia</taxon>
        <taxon>Eubacteriales</taxon>
        <taxon>Clostridiaceae</taxon>
        <taxon>Clostridium</taxon>
    </lineage>
</organism>
<dbReference type="Proteomes" id="UP000198619">
    <property type="component" value="Unassembled WGS sequence"/>
</dbReference>
<reference evidence="2 3" key="1">
    <citation type="submission" date="2016-10" db="EMBL/GenBank/DDBJ databases">
        <authorList>
            <person name="de Groot N.N."/>
        </authorList>
    </citation>
    <scope>NUCLEOTIDE SEQUENCE [LARGE SCALE GENOMIC DNA]</scope>
    <source>
        <strain evidence="2 3">DSM 12271</strain>
    </source>
</reference>
<evidence type="ECO:0000313" key="2">
    <source>
        <dbReference type="EMBL" id="SFB31603.1"/>
    </source>
</evidence>
<evidence type="ECO:0000313" key="3">
    <source>
        <dbReference type="Proteomes" id="UP000198619"/>
    </source>
</evidence>
<dbReference type="EMBL" id="FOKI01000028">
    <property type="protein sequence ID" value="SFB31603.1"/>
    <property type="molecule type" value="Genomic_DNA"/>
</dbReference>